<dbReference type="EMBL" id="JAMZIH010001600">
    <property type="protein sequence ID" value="KAJ1678055.1"/>
    <property type="molecule type" value="Genomic_DNA"/>
</dbReference>
<gene>
    <name evidence="1" type="primary">RFC5</name>
    <name evidence="1" type="ORF">EV182_004877</name>
</gene>
<proteinExistence type="predicted"/>
<sequence>MSLWVDKYCPTSLDKLTYHKPLTTQLKNLAGSGDLPHLLFYGPSGAGKKTRITATLREIFGSSVEKVKVDRRAFETPSGRKIEINTLSSNLHIELNPSDVGGTYDRVVVQELIKEVAQTQQLSAKASRRFKSMGLASGCGGRCSTHDY</sequence>
<evidence type="ECO:0000313" key="1">
    <source>
        <dbReference type="EMBL" id="KAJ1678055.1"/>
    </source>
</evidence>
<accession>A0ACC1HRR6</accession>
<keyword evidence="2" id="KW-1185">Reference proteome</keyword>
<organism evidence="1 2">
    <name type="scientific">Spiromyces aspiralis</name>
    <dbReference type="NCBI Taxonomy" id="68401"/>
    <lineage>
        <taxon>Eukaryota</taxon>
        <taxon>Fungi</taxon>
        <taxon>Fungi incertae sedis</taxon>
        <taxon>Zoopagomycota</taxon>
        <taxon>Kickxellomycotina</taxon>
        <taxon>Kickxellomycetes</taxon>
        <taxon>Kickxellales</taxon>
        <taxon>Kickxellaceae</taxon>
        <taxon>Spiromyces</taxon>
    </lineage>
</organism>
<protein>
    <submittedName>
        <fullName evidence="1">Replication factor C (RF-C) subunit</fullName>
    </submittedName>
</protein>
<dbReference type="Proteomes" id="UP001145114">
    <property type="component" value="Unassembled WGS sequence"/>
</dbReference>
<evidence type="ECO:0000313" key="2">
    <source>
        <dbReference type="Proteomes" id="UP001145114"/>
    </source>
</evidence>
<reference evidence="1" key="1">
    <citation type="submission" date="2022-06" db="EMBL/GenBank/DDBJ databases">
        <title>Phylogenomic reconstructions and comparative analyses of Kickxellomycotina fungi.</title>
        <authorList>
            <person name="Reynolds N.K."/>
            <person name="Stajich J.E."/>
            <person name="Barry K."/>
            <person name="Grigoriev I.V."/>
            <person name="Crous P."/>
            <person name="Smith M.E."/>
        </authorList>
    </citation>
    <scope>NUCLEOTIDE SEQUENCE</scope>
    <source>
        <strain evidence="1">RSA 2271</strain>
    </source>
</reference>
<name>A0ACC1HRR6_9FUNG</name>
<comment type="caution">
    <text evidence="1">The sequence shown here is derived from an EMBL/GenBank/DDBJ whole genome shotgun (WGS) entry which is preliminary data.</text>
</comment>